<dbReference type="EMBL" id="JBJQND010000015">
    <property type="protein sequence ID" value="KAL3853279.1"/>
    <property type="molecule type" value="Genomic_DNA"/>
</dbReference>
<feature type="transmembrane region" description="Helical" evidence="2">
    <location>
        <begin position="47"/>
        <end position="71"/>
    </location>
</feature>
<dbReference type="InterPro" id="IPR032776">
    <property type="entry name" value="CECR6/TMEM121"/>
</dbReference>
<feature type="transmembrane region" description="Helical" evidence="2">
    <location>
        <begin position="238"/>
        <end position="259"/>
    </location>
</feature>
<protein>
    <submittedName>
        <fullName evidence="3">Uncharacterized protein</fullName>
    </submittedName>
</protein>
<feature type="transmembrane region" description="Helical" evidence="2">
    <location>
        <begin position="92"/>
        <end position="114"/>
    </location>
</feature>
<evidence type="ECO:0000313" key="4">
    <source>
        <dbReference type="Proteomes" id="UP001634394"/>
    </source>
</evidence>
<keyword evidence="2" id="KW-1133">Transmembrane helix</keyword>
<sequence>MYNQKMAGIFIQICSSMHQIPSRVLCVLLVLVQGIILDYYLASHKNIYWYGWVAADIATGFIFFVAFVISYRHLILVKNSSRKDAPIQAGSLPLAYFAWFLYSTFLAARVAIIFKHFAWEFDEKEFFGANTLKITISLSSLIFVLLLMSHHDAELDSSRRRYIEGLTATVVFDILDSADVLDTLFEKNSVNELPHFETAIVSIACINFILPTLPLMILSRSHFGHKITPNDIEILHKLLLVFLVNLPLLVIRLILWHVLQEEISIFPMKNIILIFVVFHDLYEKRRKELLEKNFDTSQSYVDETDTHCQKCPLSEHSASMSISHPIEEEEEAGAAMGM</sequence>
<feature type="transmembrane region" description="Helical" evidence="2">
    <location>
        <begin position="198"/>
        <end position="218"/>
    </location>
</feature>
<comment type="caution">
    <text evidence="3">The sequence shown here is derived from an EMBL/GenBank/DDBJ whole genome shotgun (WGS) entry which is preliminary data.</text>
</comment>
<evidence type="ECO:0000256" key="2">
    <source>
        <dbReference type="SAM" id="Phobius"/>
    </source>
</evidence>
<keyword evidence="2" id="KW-0812">Transmembrane</keyword>
<evidence type="ECO:0000313" key="3">
    <source>
        <dbReference type="EMBL" id="KAL3853279.1"/>
    </source>
</evidence>
<name>A0ABD3UUY8_SINWO</name>
<feature type="transmembrane region" description="Helical" evidence="2">
    <location>
        <begin position="161"/>
        <end position="178"/>
    </location>
</feature>
<gene>
    <name evidence="3" type="ORF">ACJMK2_016832</name>
</gene>
<dbReference type="PANTHER" id="PTHR47399:SF1">
    <property type="entry name" value="TRANSMEMBRANE PROTEIN 121B"/>
    <property type="match status" value="1"/>
</dbReference>
<dbReference type="AlphaFoldDB" id="A0ABD3UUY8"/>
<accession>A0ABD3UUY8</accession>
<dbReference type="Proteomes" id="UP001634394">
    <property type="component" value="Unassembled WGS sequence"/>
</dbReference>
<dbReference type="PANTHER" id="PTHR47399">
    <property type="entry name" value="TRANSMEMBRANE PROTEIN 121B"/>
    <property type="match status" value="1"/>
</dbReference>
<organism evidence="3 4">
    <name type="scientific">Sinanodonta woodiana</name>
    <name type="common">Chinese pond mussel</name>
    <name type="synonym">Anodonta woodiana</name>
    <dbReference type="NCBI Taxonomy" id="1069815"/>
    <lineage>
        <taxon>Eukaryota</taxon>
        <taxon>Metazoa</taxon>
        <taxon>Spiralia</taxon>
        <taxon>Lophotrochozoa</taxon>
        <taxon>Mollusca</taxon>
        <taxon>Bivalvia</taxon>
        <taxon>Autobranchia</taxon>
        <taxon>Heteroconchia</taxon>
        <taxon>Palaeoheterodonta</taxon>
        <taxon>Unionida</taxon>
        <taxon>Unionoidea</taxon>
        <taxon>Unionidae</taxon>
        <taxon>Unioninae</taxon>
        <taxon>Sinanodonta</taxon>
    </lineage>
</organism>
<proteinExistence type="inferred from homology"/>
<feature type="transmembrane region" description="Helical" evidence="2">
    <location>
        <begin position="20"/>
        <end position="41"/>
    </location>
</feature>
<reference evidence="3 4" key="1">
    <citation type="submission" date="2024-11" db="EMBL/GenBank/DDBJ databases">
        <title>Chromosome-level genome assembly of the freshwater bivalve Anodonta woodiana.</title>
        <authorList>
            <person name="Chen X."/>
        </authorList>
    </citation>
    <scope>NUCLEOTIDE SEQUENCE [LARGE SCALE GENOMIC DNA]</scope>
    <source>
        <strain evidence="3">MN2024</strain>
        <tissue evidence="3">Gills</tissue>
    </source>
</reference>
<feature type="transmembrane region" description="Helical" evidence="2">
    <location>
        <begin position="126"/>
        <end position="149"/>
    </location>
</feature>
<comment type="similarity">
    <text evidence="1">Belongs to the TMEM121 family.</text>
</comment>
<keyword evidence="4" id="KW-1185">Reference proteome</keyword>
<keyword evidence="2" id="KW-0472">Membrane</keyword>
<dbReference type="InterPro" id="IPR026624">
    <property type="entry name" value="CECR6"/>
</dbReference>
<dbReference type="Pfam" id="PF14997">
    <property type="entry name" value="CECR6_TMEM121"/>
    <property type="match status" value="1"/>
</dbReference>
<evidence type="ECO:0000256" key="1">
    <source>
        <dbReference type="ARBA" id="ARBA00007711"/>
    </source>
</evidence>